<evidence type="ECO:0000313" key="7">
    <source>
        <dbReference type="Proteomes" id="UP000601171"/>
    </source>
</evidence>
<dbReference type="Gene3D" id="2.40.260.10">
    <property type="entry name" value="Sortase"/>
    <property type="match status" value="1"/>
</dbReference>
<evidence type="ECO:0000313" key="6">
    <source>
        <dbReference type="EMBL" id="MBC8587894.1"/>
    </source>
</evidence>
<dbReference type="InterPro" id="IPR023365">
    <property type="entry name" value="Sortase_dom-sf"/>
</dbReference>
<evidence type="ECO:0000256" key="3">
    <source>
        <dbReference type="ARBA" id="ARBA00022807"/>
    </source>
</evidence>
<keyword evidence="5" id="KW-0472">Membrane</keyword>
<dbReference type="CDD" id="cd06165">
    <property type="entry name" value="Sortase_A"/>
    <property type="match status" value="1"/>
</dbReference>
<feature type="active site" description="Proton donor/acceptor" evidence="4">
    <location>
        <position position="133"/>
    </location>
</feature>
<sequence>MKKAFGIKIFSTLLIIVGVILILSPVINKMLIKNLVEKTQGMVGEISPEEIEENSKEVAIYDFSAINDVGITSTITENINFSNKDIIGLLTIEDLNISLPILKGMTNSNLLTGAVTMVPDIVMGKGNYSLAGHYMKDKSLLFGSLMDIQIGSIVKITDKKSIYEYEIYDTRIVPDTAFYMLEDKMATERGKPIITLMTCYYTSKNGKRFFALGELIDEYPYETGLIN</sequence>
<protein>
    <submittedName>
        <fullName evidence="6">Class A sortase</fullName>
    </submittedName>
</protein>
<keyword evidence="5" id="KW-1133">Transmembrane helix</keyword>
<dbReference type="Proteomes" id="UP000601171">
    <property type="component" value="Unassembled WGS sequence"/>
</dbReference>
<evidence type="ECO:0000256" key="2">
    <source>
        <dbReference type="ARBA" id="ARBA00022801"/>
    </source>
</evidence>
<dbReference type="NCBIfam" id="TIGR01076">
    <property type="entry name" value="sortase_fam"/>
    <property type="match status" value="1"/>
</dbReference>
<dbReference type="GO" id="GO:0008234">
    <property type="term" value="F:cysteine-type peptidase activity"/>
    <property type="evidence" value="ECO:0007669"/>
    <property type="project" value="UniProtKB-KW"/>
</dbReference>
<evidence type="ECO:0000256" key="4">
    <source>
        <dbReference type="PIRSR" id="PIRSR605754-1"/>
    </source>
</evidence>
<keyword evidence="2" id="KW-0378">Hydrolase</keyword>
<name>A0A926IJD0_9FIRM</name>
<dbReference type="EMBL" id="JACRTG010000016">
    <property type="protein sequence ID" value="MBC8587894.1"/>
    <property type="molecule type" value="Genomic_DNA"/>
</dbReference>
<feature type="transmembrane region" description="Helical" evidence="5">
    <location>
        <begin position="7"/>
        <end position="27"/>
    </location>
</feature>
<evidence type="ECO:0000256" key="1">
    <source>
        <dbReference type="ARBA" id="ARBA00022670"/>
    </source>
</evidence>
<keyword evidence="5" id="KW-0812">Transmembrane</keyword>
<keyword evidence="7" id="KW-1185">Reference proteome</keyword>
<proteinExistence type="predicted"/>
<dbReference type="SUPFAM" id="SSF63817">
    <property type="entry name" value="Sortase"/>
    <property type="match status" value="1"/>
</dbReference>
<dbReference type="GO" id="GO:0006508">
    <property type="term" value="P:proteolysis"/>
    <property type="evidence" value="ECO:0007669"/>
    <property type="project" value="UniProtKB-KW"/>
</dbReference>
<organism evidence="6 7">
    <name type="scientific">Paratissierella segnis</name>
    <dbReference type="NCBI Taxonomy" id="2763679"/>
    <lineage>
        <taxon>Bacteria</taxon>
        <taxon>Bacillati</taxon>
        <taxon>Bacillota</taxon>
        <taxon>Tissierellia</taxon>
        <taxon>Tissierellales</taxon>
        <taxon>Tissierellaceae</taxon>
        <taxon>Paratissierella</taxon>
    </lineage>
</organism>
<dbReference type="InterPro" id="IPR005754">
    <property type="entry name" value="Sortase"/>
</dbReference>
<keyword evidence="1" id="KW-0645">Protease</keyword>
<reference evidence="6" key="1">
    <citation type="submission" date="2020-08" db="EMBL/GenBank/DDBJ databases">
        <title>Genome public.</title>
        <authorList>
            <person name="Liu C."/>
            <person name="Sun Q."/>
        </authorList>
    </citation>
    <scope>NUCLEOTIDE SEQUENCE</scope>
    <source>
        <strain evidence="6">BX21</strain>
    </source>
</reference>
<dbReference type="AlphaFoldDB" id="A0A926IJD0"/>
<evidence type="ECO:0000256" key="5">
    <source>
        <dbReference type="SAM" id="Phobius"/>
    </source>
</evidence>
<accession>A0A926IJD0</accession>
<comment type="caution">
    <text evidence="6">The sequence shown here is derived from an EMBL/GenBank/DDBJ whole genome shotgun (WGS) entry which is preliminary data.</text>
</comment>
<gene>
    <name evidence="6" type="ORF">H8707_06550</name>
</gene>
<keyword evidence="3" id="KW-0788">Thiol protease</keyword>
<dbReference type="InterPro" id="IPR042007">
    <property type="entry name" value="Sortase_A"/>
</dbReference>
<dbReference type="Pfam" id="PF04203">
    <property type="entry name" value="Sortase"/>
    <property type="match status" value="1"/>
</dbReference>
<feature type="active site" description="Acyl-thioester intermediate" evidence="4">
    <location>
        <position position="199"/>
    </location>
</feature>